<dbReference type="AlphaFoldDB" id="A0A1D1ZBA8"/>
<dbReference type="GO" id="GO:0009451">
    <property type="term" value="P:RNA modification"/>
    <property type="evidence" value="ECO:0007669"/>
    <property type="project" value="InterPro"/>
</dbReference>
<dbReference type="NCBIfam" id="TIGR00756">
    <property type="entry name" value="PPR"/>
    <property type="match status" value="3"/>
</dbReference>
<evidence type="ECO:0000256" key="2">
    <source>
        <dbReference type="PROSITE-ProRule" id="PRU00708"/>
    </source>
</evidence>
<organism evidence="3">
    <name type="scientific">Anthurium amnicola</name>
    <dbReference type="NCBI Taxonomy" id="1678845"/>
    <lineage>
        <taxon>Eukaryota</taxon>
        <taxon>Viridiplantae</taxon>
        <taxon>Streptophyta</taxon>
        <taxon>Embryophyta</taxon>
        <taxon>Tracheophyta</taxon>
        <taxon>Spermatophyta</taxon>
        <taxon>Magnoliopsida</taxon>
        <taxon>Liliopsida</taxon>
        <taxon>Araceae</taxon>
        <taxon>Pothoideae</taxon>
        <taxon>Potheae</taxon>
        <taxon>Anthurium</taxon>
    </lineage>
</organism>
<dbReference type="FunFam" id="1.25.40.10:FF:000090">
    <property type="entry name" value="Pentatricopeptide repeat-containing protein, chloroplastic"/>
    <property type="match status" value="1"/>
</dbReference>
<feature type="repeat" description="PPR" evidence="2">
    <location>
        <begin position="281"/>
        <end position="315"/>
    </location>
</feature>
<evidence type="ECO:0000313" key="3">
    <source>
        <dbReference type="EMBL" id="JAT64198.1"/>
    </source>
</evidence>
<dbReference type="GO" id="GO:0003723">
    <property type="term" value="F:RNA binding"/>
    <property type="evidence" value="ECO:0007669"/>
    <property type="project" value="InterPro"/>
</dbReference>
<sequence length="498" mass="56071">MMPSRSVVSWSPMVGGYATRGCHSFPKRTAHFDSNMYANCASEGEPDEDKPNKDLASSTKKMSAYLDQGKLLDARELFDEMPFRDSVAYNIIIRDYVRSGRIVDARDVFDGMPGRNTISWNSMIMGYSSKRKMHVALKLFTVMPDNYKDTFSWTIILSGFARDHRIADSLKLFKQTPQSNPVIWASVISGFQQNGLAYEALMFFKEMLSRGTRPASHSVTSALAATADLSSLFTGQQLYSHALKRGLDSNTHVVNSTISMFMKSGSLDSARILFYHMPRWDLCTWNCMITGFGHHGLGAEAISTFNQMQKAGFRPDAISFFGVLQGCSHCGYVNQGQMYFGSMQSDFDIRREPGHYVCLVDILARAGLLREAVEVISDMPFEVTPVFWRAILNGCRIVGQLELGLCVATRVLEIEPDSAATCLMVMEMYKAAGRHTEGAVLREWMRRKRKVRKELGYSWVEITGKPHLFTTKDETHQESDSIYRVHKLLTDAMTSHAD</sequence>
<accession>A0A1D1ZBA8</accession>
<dbReference type="PANTHER" id="PTHR47926">
    <property type="entry name" value="PENTATRICOPEPTIDE REPEAT-CONTAINING PROTEIN"/>
    <property type="match status" value="1"/>
</dbReference>
<dbReference type="InterPro" id="IPR011990">
    <property type="entry name" value="TPR-like_helical_dom_sf"/>
</dbReference>
<dbReference type="Gene3D" id="1.25.40.10">
    <property type="entry name" value="Tetratricopeptide repeat domain"/>
    <property type="match status" value="4"/>
</dbReference>
<proteinExistence type="predicted"/>
<protein>
    <submittedName>
        <fullName evidence="3">Pentatricopeptide repeat-containing protein At4g02750</fullName>
    </submittedName>
</protein>
<gene>
    <name evidence="3" type="primary">PCMP-H24_1</name>
    <name evidence="3" type="ORF">g.39541</name>
</gene>
<reference evidence="3" key="1">
    <citation type="submission" date="2015-07" db="EMBL/GenBank/DDBJ databases">
        <title>Transcriptome Assembly of Anthurium amnicola.</title>
        <authorList>
            <person name="Suzuki J."/>
        </authorList>
    </citation>
    <scope>NUCLEOTIDE SEQUENCE</scope>
</reference>
<dbReference type="PROSITE" id="PS51375">
    <property type="entry name" value="PPR"/>
    <property type="match status" value="3"/>
</dbReference>
<feature type="repeat" description="PPR" evidence="2">
    <location>
        <begin position="85"/>
        <end position="119"/>
    </location>
</feature>
<dbReference type="Pfam" id="PF13041">
    <property type="entry name" value="PPR_2"/>
    <property type="match status" value="1"/>
</dbReference>
<dbReference type="InterPro" id="IPR002885">
    <property type="entry name" value="PPR_rpt"/>
</dbReference>
<keyword evidence="1" id="KW-0677">Repeat</keyword>
<evidence type="ECO:0000256" key="1">
    <source>
        <dbReference type="ARBA" id="ARBA00022737"/>
    </source>
</evidence>
<dbReference type="PANTHER" id="PTHR47926:SF471">
    <property type="entry name" value="DYW DOMAIN-CONTAINING PROTEIN"/>
    <property type="match status" value="1"/>
</dbReference>
<name>A0A1D1ZBA8_9ARAE</name>
<dbReference type="Pfam" id="PF01535">
    <property type="entry name" value="PPR"/>
    <property type="match status" value="6"/>
</dbReference>
<dbReference type="EMBL" id="GDJX01003738">
    <property type="protein sequence ID" value="JAT64198.1"/>
    <property type="molecule type" value="Transcribed_RNA"/>
</dbReference>
<dbReference type="InterPro" id="IPR046960">
    <property type="entry name" value="PPR_At4g14850-like_plant"/>
</dbReference>
<feature type="repeat" description="PPR" evidence="2">
    <location>
        <begin position="180"/>
        <end position="214"/>
    </location>
</feature>